<comment type="similarity">
    <text evidence="2">Belongs to the SusD family.</text>
</comment>
<evidence type="ECO:0000256" key="3">
    <source>
        <dbReference type="ARBA" id="ARBA00022729"/>
    </source>
</evidence>
<keyword evidence="9" id="KW-1185">Reference proteome</keyword>
<dbReference type="InterPro" id="IPR012944">
    <property type="entry name" value="SusD_RagB_dom"/>
</dbReference>
<keyword evidence="4" id="KW-0472">Membrane</keyword>
<dbReference type="InterPro" id="IPR033985">
    <property type="entry name" value="SusD-like_N"/>
</dbReference>
<sequence>MKKNILYMLLIACCLQGCKDFLEEDPESFIAPQNFYQSAADAEAALNAAYDLLNNIGPDSRNFIIMGDVSSDDVFPLSNNNDRVQIDQFVHTPVNGVLRETWRTMFQAITRTNAVIERVPAISMPDDQKERIVAEAHFLRALYYFYLVRWYGPLPLITKETNALADVEYPSRASVEEVYDLIIADLTAAEAGLPATLSNGHATKGSATGLLAKVYLTQKEWALAAQKAKEVMDMGIYDLWPTYAEAFKIENENGKESLFEIQYVSGGIGQGSNFMTYFARENSPVTGRGWGSFQPTLEVIDTLRTDPADTRFDVNLVQDPVDDNYYVDKYFDPDAKAAYEQDNNWKILRYADVLLMYAEALNEIAPDNPEAYTALNKVRRRAFEEDINASAPQPHDYANLSQSEFRRAVYGERRFELAFEGHRWFDLVRTGRLVSTMSAKGYSSVKPTHVYFPVPQDEVALNPNLGQNEGY</sequence>
<feature type="domain" description="SusD-like N-terminal" evidence="7">
    <location>
        <begin position="20"/>
        <end position="216"/>
    </location>
</feature>
<evidence type="ECO:0000313" key="8">
    <source>
        <dbReference type="EMBL" id="MFD2069164.1"/>
    </source>
</evidence>
<dbReference type="EMBL" id="JBHUHV010000058">
    <property type="protein sequence ID" value="MFD2069164.1"/>
    <property type="molecule type" value="Genomic_DNA"/>
</dbReference>
<evidence type="ECO:0000256" key="1">
    <source>
        <dbReference type="ARBA" id="ARBA00004442"/>
    </source>
</evidence>
<dbReference type="InterPro" id="IPR011990">
    <property type="entry name" value="TPR-like_helical_dom_sf"/>
</dbReference>
<evidence type="ECO:0000256" key="2">
    <source>
        <dbReference type="ARBA" id="ARBA00006275"/>
    </source>
</evidence>
<proteinExistence type="inferred from homology"/>
<organism evidence="8 9">
    <name type="scientific">Pontibacter silvestris</name>
    <dbReference type="NCBI Taxonomy" id="2305183"/>
    <lineage>
        <taxon>Bacteria</taxon>
        <taxon>Pseudomonadati</taxon>
        <taxon>Bacteroidota</taxon>
        <taxon>Cytophagia</taxon>
        <taxon>Cytophagales</taxon>
        <taxon>Hymenobacteraceae</taxon>
        <taxon>Pontibacter</taxon>
    </lineage>
</organism>
<dbReference type="SUPFAM" id="SSF48452">
    <property type="entry name" value="TPR-like"/>
    <property type="match status" value="1"/>
</dbReference>
<evidence type="ECO:0000313" key="9">
    <source>
        <dbReference type="Proteomes" id="UP001597369"/>
    </source>
</evidence>
<dbReference type="Gene3D" id="1.25.40.390">
    <property type="match status" value="1"/>
</dbReference>
<gene>
    <name evidence="8" type="ORF">ACFSKU_19935</name>
</gene>
<protein>
    <submittedName>
        <fullName evidence="8">RagB/SusD family nutrient uptake outer membrane protein</fullName>
    </submittedName>
</protein>
<dbReference type="Proteomes" id="UP001597369">
    <property type="component" value="Unassembled WGS sequence"/>
</dbReference>
<reference evidence="9" key="1">
    <citation type="journal article" date="2019" name="Int. J. Syst. Evol. Microbiol.">
        <title>The Global Catalogue of Microorganisms (GCM) 10K type strain sequencing project: providing services to taxonomists for standard genome sequencing and annotation.</title>
        <authorList>
            <consortium name="The Broad Institute Genomics Platform"/>
            <consortium name="The Broad Institute Genome Sequencing Center for Infectious Disease"/>
            <person name="Wu L."/>
            <person name="Ma J."/>
        </authorList>
    </citation>
    <scope>NUCLEOTIDE SEQUENCE [LARGE SCALE GENOMIC DNA]</scope>
    <source>
        <strain evidence="9">JCM 16545</strain>
    </source>
</reference>
<comment type="caution">
    <text evidence="8">The sequence shown here is derived from an EMBL/GenBank/DDBJ whole genome shotgun (WGS) entry which is preliminary data.</text>
</comment>
<evidence type="ECO:0000256" key="4">
    <source>
        <dbReference type="ARBA" id="ARBA00023136"/>
    </source>
</evidence>
<dbReference type="CDD" id="cd08977">
    <property type="entry name" value="SusD"/>
    <property type="match status" value="1"/>
</dbReference>
<keyword evidence="3" id="KW-0732">Signal</keyword>
<accession>A0ABW4X3D3</accession>
<dbReference type="RefSeq" id="WP_229957322.1">
    <property type="nucleotide sequence ID" value="NZ_JAJJWI010000001.1"/>
</dbReference>
<evidence type="ECO:0000259" key="6">
    <source>
        <dbReference type="Pfam" id="PF07980"/>
    </source>
</evidence>
<comment type="subcellular location">
    <subcellularLocation>
        <location evidence="1">Cell outer membrane</location>
    </subcellularLocation>
</comment>
<dbReference type="Pfam" id="PF07980">
    <property type="entry name" value="SusD_RagB"/>
    <property type="match status" value="1"/>
</dbReference>
<dbReference type="Pfam" id="PF14322">
    <property type="entry name" value="SusD-like_3"/>
    <property type="match status" value="1"/>
</dbReference>
<keyword evidence="5" id="KW-0998">Cell outer membrane</keyword>
<evidence type="ECO:0000256" key="5">
    <source>
        <dbReference type="ARBA" id="ARBA00023237"/>
    </source>
</evidence>
<feature type="domain" description="RagB/SusD" evidence="6">
    <location>
        <begin position="324"/>
        <end position="471"/>
    </location>
</feature>
<evidence type="ECO:0000259" key="7">
    <source>
        <dbReference type="Pfam" id="PF14322"/>
    </source>
</evidence>
<name>A0ABW4X3D3_9BACT</name>